<feature type="compositionally biased region" description="Basic and acidic residues" evidence="1">
    <location>
        <begin position="62"/>
        <end position="80"/>
    </location>
</feature>
<evidence type="ECO:0000313" key="3">
    <source>
        <dbReference type="Proteomes" id="UP001215598"/>
    </source>
</evidence>
<sequence length="271" mass="31266">MPLTSKRQKLAKNARAHIHDSGSSSNTENLLLTPSNSPPIRGCPPKNTKDRKKPMDEELAEKDDHITELKAETSYSEERTRARKRIRRLERERDTKAQTNAATAACMQSVIETQNSTISSLSFDFATANARFHAYENDTHSTALTIALRRKQDLLNATRKHLYASEKQEKRAQLSYKTTKCAYDELRVWKPTESGEFTNVSRERVRNRRHRANLEFPMMPVSVSAYYSTYLPTSYVLQMDRPKKILKITEQLNVFKDLSRLLTEQARSRSK</sequence>
<dbReference type="Proteomes" id="UP001215598">
    <property type="component" value="Unassembled WGS sequence"/>
</dbReference>
<gene>
    <name evidence="2" type="ORF">B0H16DRAFT_1482823</name>
</gene>
<evidence type="ECO:0000256" key="1">
    <source>
        <dbReference type="SAM" id="MobiDB-lite"/>
    </source>
</evidence>
<feature type="region of interest" description="Disordered" evidence="1">
    <location>
        <begin position="1"/>
        <end position="82"/>
    </location>
</feature>
<proteinExistence type="predicted"/>
<dbReference type="EMBL" id="JARKIB010000497">
    <property type="protein sequence ID" value="KAJ7703788.1"/>
    <property type="molecule type" value="Genomic_DNA"/>
</dbReference>
<organism evidence="2 3">
    <name type="scientific">Mycena metata</name>
    <dbReference type="NCBI Taxonomy" id="1033252"/>
    <lineage>
        <taxon>Eukaryota</taxon>
        <taxon>Fungi</taxon>
        <taxon>Dikarya</taxon>
        <taxon>Basidiomycota</taxon>
        <taxon>Agaricomycotina</taxon>
        <taxon>Agaricomycetes</taxon>
        <taxon>Agaricomycetidae</taxon>
        <taxon>Agaricales</taxon>
        <taxon>Marasmiineae</taxon>
        <taxon>Mycenaceae</taxon>
        <taxon>Mycena</taxon>
    </lineage>
</organism>
<accession>A0AAD7GRQ6</accession>
<dbReference type="AlphaFoldDB" id="A0AAD7GRQ6"/>
<protein>
    <submittedName>
        <fullName evidence="2">Uncharacterized protein</fullName>
    </submittedName>
</protein>
<keyword evidence="3" id="KW-1185">Reference proteome</keyword>
<feature type="compositionally biased region" description="Polar residues" evidence="1">
    <location>
        <begin position="21"/>
        <end position="35"/>
    </location>
</feature>
<name>A0AAD7GRQ6_9AGAR</name>
<feature type="compositionally biased region" description="Basic residues" evidence="1">
    <location>
        <begin position="1"/>
        <end position="16"/>
    </location>
</feature>
<reference evidence="2" key="1">
    <citation type="submission" date="2023-03" db="EMBL/GenBank/DDBJ databases">
        <title>Massive genome expansion in bonnet fungi (Mycena s.s.) driven by repeated elements and novel gene families across ecological guilds.</title>
        <authorList>
            <consortium name="Lawrence Berkeley National Laboratory"/>
            <person name="Harder C.B."/>
            <person name="Miyauchi S."/>
            <person name="Viragh M."/>
            <person name="Kuo A."/>
            <person name="Thoen E."/>
            <person name="Andreopoulos B."/>
            <person name="Lu D."/>
            <person name="Skrede I."/>
            <person name="Drula E."/>
            <person name="Henrissat B."/>
            <person name="Morin E."/>
            <person name="Kohler A."/>
            <person name="Barry K."/>
            <person name="LaButti K."/>
            <person name="Morin E."/>
            <person name="Salamov A."/>
            <person name="Lipzen A."/>
            <person name="Mereny Z."/>
            <person name="Hegedus B."/>
            <person name="Baldrian P."/>
            <person name="Stursova M."/>
            <person name="Weitz H."/>
            <person name="Taylor A."/>
            <person name="Grigoriev I.V."/>
            <person name="Nagy L.G."/>
            <person name="Martin F."/>
            <person name="Kauserud H."/>
        </authorList>
    </citation>
    <scope>NUCLEOTIDE SEQUENCE</scope>
    <source>
        <strain evidence="2">CBHHK182m</strain>
    </source>
</reference>
<comment type="caution">
    <text evidence="2">The sequence shown here is derived from an EMBL/GenBank/DDBJ whole genome shotgun (WGS) entry which is preliminary data.</text>
</comment>
<evidence type="ECO:0000313" key="2">
    <source>
        <dbReference type="EMBL" id="KAJ7703788.1"/>
    </source>
</evidence>